<feature type="compositionally biased region" description="Acidic residues" evidence="1">
    <location>
        <begin position="483"/>
        <end position="499"/>
    </location>
</feature>
<dbReference type="PANTHER" id="PTHR13500">
    <property type="entry name" value="NUCLEOLAR PRERIBOSOMAL-ASSOCIATED PROTEIN 1"/>
    <property type="match status" value="1"/>
</dbReference>
<gene>
    <name evidence="4" type="ORF">CCMP2556_LOCUS17397</name>
</gene>
<evidence type="ECO:0000313" key="4">
    <source>
        <dbReference type="EMBL" id="CAK9029181.1"/>
    </source>
</evidence>
<comment type="caution">
    <text evidence="4">The sequence shown here is derived from an EMBL/GenBank/DDBJ whole genome shotgun (WGS) entry which is preliminary data.</text>
</comment>
<dbReference type="InterPro" id="IPR032436">
    <property type="entry name" value="URB1_C"/>
</dbReference>
<feature type="region of interest" description="Disordered" evidence="1">
    <location>
        <begin position="467"/>
        <end position="501"/>
    </location>
</feature>
<dbReference type="InterPro" id="IPR016024">
    <property type="entry name" value="ARM-type_fold"/>
</dbReference>
<dbReference type="EMBL" id="CAXAMN010009557">
    <property type="protein sequence ID" value="CAK9029181.1"/>
    <property type="molecule type" value="Genomic_DNA"/>
</dbReference>
<keyword evidence="5" id="KW-1185">Reference proteome</keyword>
<evidence type="ECO:0000313" key="5">
    <source>
        <dbReference type="Proteomes" id="UP001642484"/>
    </source>
</evidence>
<dbReference type="Pfam" id="PF11707">
    <property type="entry name" value="Npa1"/>
    <property type="match status" value="1"/>
</dbReference>
<evidence type="ECO:0000259" key="2">
    <source>
        <dbReference type="Pfam" id="PF11707"/>
    </source>
</evidence>
<sequence length="1536" mass="170108">AERARILAQNLQPGQKQTAEAALAGLCAELRSGQVNLLNEYVQMSPQCAELFTLWENQESGDGNRLVTLVIETLACVLEGKFDEGARTAKTRHGVAAKVLSEHLQLLYRYLGTERDQLLKVCLRLLAGVSSTSQALSAQLLRSFNFGFDGFGRLSGRRYHVSKKDKGRADVGKVDVRSYFSSFAMSFLRWKDPAMTSSALGIKDLVGGVLRGLSQDPPEQALGVVRDILELVVRLRQLPRQAKVFFFNAFALRNLCSLLGSEHKEVSASASELLKEVCCSTQLFPPHKEELLLDICLELRPHEPQQDLVIAVLRSHPALHLQFCSRLKLPLQPRFSRGWLLNVRFLRTLLEMDVSSVRSEALTLIGSEKTEAIQELRLSWIQEALVPKAMQKTLITQALLQKNAVVQLGALQLLIAALDRLQRAFSFSGWETAEREELLQRTQQQLPELNTFLLLWQRLSKEEASFDLKQQGSTSKRAQPLPEGEDGLEAEAPQEENGEGEALQVTPEEVAKWLGLKGVDLPPHLVFTSWCKSVQRYLEVLPQSALDIKFDWSKLLSAVAAPILDSKGAPCFERALACVSCVAPAMRARAESMQLSKSQRSWLETLLRLRSADVCTELRQECTEQTVEFLLGRGLLGSDEKLEIKLLLTALEKRPQCVGFLGQVLQALFARPGYFMSLVEAPSLLPVALLQHLTRRDPQSLALPGNAPAEQRLKMATACSKMVKQFLLLMATSLPETAKPLLSVVRGIGEWRAGSVSTPEEQAKETVEGEGPQNGIEEIRQQLLEKLQSKKRKRDEDPPVEAVADSAQVDIADEVLNTMVSLRSKAVDTHKQRFLELDANQRLSVLHGLVKTPCPAIPKVICWDRMALVRLALTTELLQFRTPELDSGLTLPMVSLFQQLSWIHPQIRKALALQLSWLSGKPAAVLRLAAALAPEPLVALDGAQTVTAASLQPLPPEDSLRCLFASNHAPVLEKLVIAALEEEEGGAFRSCSFRLELDLARGKANAIGNFLDSMSAIELSDAQMLTAAKVLVKSLPETALEDLSEKLKDLVKSFSGCTAEAAAIVLRALHGRQRQSWQLPAARRLLSTSEDTEVPEWLLQHAVLWWPELQQVPGGSKKLQDFVEKVQKSYRASCSPRDLLAQKLLLSMEDTDDGQRPQRPWSFRSWAQNLKPWIASWEWDLDQRRLRATTDHFRFNRLAEGDASPYSDAWNQTLDKAAESDSYDIAYLLPFLAGQLRLTYQESHGVASQTLGATLNAVMCGGTLEILLLSTACSNGMLRACAFEALSIVLAMSYFWNVTSFEKDEVNKRLPFRELPELVRLLCFVRDGIEAPEDGFPPTLPRLAASFFAACVPILIQPQHMLYQMLAKYLFGKPMADFQAVPLFLKLVLSGNMDSSQEARLWFLRLLRRALAPGGRAEPGGDDLSRRALARGHVLPWIMSLAGSKELGSFPVLLEVINCLEAALRAATFAAEGVALRLSVAEWTANQAARPGGARHSVQVLLSLGRLVTALLKMPGHDLEKSRVANDGTQLLAIGS</sequence>
<feature type="compositionally biased region" description="Polar residues" evidence="1">
    <location>
        <begin position="468"/>
        <end position="477"/>
    </location>
</feature>
<feature type="domain" description="URB1 C-terminal" evidence="3">
    <location>
        <begin position="1267"/>
        <end position="1445"/>
    </location>
</feature>
<dbReference type="Pfam" id="PF16201">
    <property type="entry name" value="NopRA1"/>
    <property type="match status" value="1"/>
</dbReference>
<evidence type="ECO:0000259" key="3">
    <source>
        <dbReference type="Pfam" id="PF16201"/>
    </source>
</evidence>
<feature type="domain" description="URB1 N-terminal" evidence="2">
    <location>
        <begin position="48"/>
        <end position="340"/>
    </location>
</feature>
<proteinExistence type="predicted"/>
<dbReference type="InterPro" id="IPR021714">
    <property type="entry name" value="URB1_N"/>
</dbReference>
<dbReference type="SUPFAM" id="SSF48371">
    <property type="entry name" value="ARM repeat"/>
    <property type="match status" value="1"/>
</dbReference>
<evidence type="ECO:0000256" key="1">
    <source>
        <dbReference type="SAM" id="MobiDB-lite"/>
    </source>
</evidence>
<evidence type="ECO:0008006" key="6">
    <source>
        <dbReference type="Google" id="ProtNLM"/>
    </source>
</evidence>
<dbReference type="InterPro" id="IPR039844">
    <property type="entry name" value="URB1"/>
</dbReference>
<dbReference type="Proteomes" id="UP001642484">
    <property type="component" value="Unassembled WGS sequence"/>
</dbReference>
<protein>
    <recommendedName>
        <fullName evidence="6">Nucleolar pre-ribosomal-associated protein 1</fullName>
    </recommendedName>
</protein>
<dbReference type="PANTHER" id="PTHR13500:SF0">
    <property type="entry name" value="NUCLEOLAR PRE-RIBOSOMAL-ASSOCIATED PROTEIN 1"/>
    <property type="match status" value="1"/>
</dbReference>
<accession>A0ABP0KRC5</accession>
<name>A0ABP0KRC5_9DINO</name>
<feature type="region of interest" description="Disordered" evidence="1">
    <location>
        <begin position="755"/>
        <end position="775"/>
    </location>
</feature>
<organism evidence="4 5">
    <name type="scientific">Durusdinium trenchii</name>
    <dbReference type="NCBI Taxonomy" id="1381693"/>
    <lineage>
        <taxon>Eukaryota</taxon>
        <taxon>Sar</taxon>
        <taxon>Alveolata</taxon>
        <taxon>Dinophyceae</taxon>
        <taxon>Suessiales</taxon>
        <taxon>Symbiodiniaceae</taxon>
        <taxon>Durusdinium</taxon>
    </lineage>
</organism>
<feature type="non-terminal residue" evidence="4">
    <location>
        <position position="1"/>
    </location>
</feature>
<reference evidence="4 5" key="1">
    <citation type="submission" date="2024-02" db="EMBL/GenBank/DDBJ databases">
        <authorList>
            <person name="Chen Y."/>
            <person name="Shah S."/>
            <person name="Dougan E. K."/>
            <person name="Thang M."/>
            <person name="Chan C."/>
        </authorList>
    </citation>
    <scope>NUCLEOTIDE SEQUENCE [LARGE SCALE GENOMIC DNA]</scope>
</reference>